<keyword evidence="1" id="KW-0812">Transmembrane</keyword>
<keyword evidence="1" id="KW-1133">Transmembrane helix</keyword>
<proteinExistence type="predicted"/>
<sequence length="68" mass="7424">MVLGLGLLLQSMLIRFHELVFGYEATSSRKNRSLGMELASATVASVLLVCLYSSFFILTFLIVVANAP</sequence>
<dbReference type="Proteomes" id="UP000694005">
    <property type="component" value="Chromosome A08"/>
</dbReference>
<reference evidence="2 3" key="1">
    <citation type="submission" date="2021-07" db="EMBL/GenBank/DDBJ databases">
        <authorList>
            <consortium name="Genoscope - CEA"/>
            <person name="William W."/>
        </authorList>
    </citation>
    <scope>NUCLEOTIDE SEQUENCE [LARGE SCALE GENOMIC DNA]</scope>
</reference>
<name>A0A8D9HF14_BRACM</name>
<feature type="transmembrane region" description="Helical" evidence="1">
    <location>
        <begin position="38"/>
        <end position="65"/>
    </location>
</feature>
<accession>A0A8D9HF14</accession>
<dbReference type="AlphaFoldDB" id="A0A8D9HF14"/>
<gene>
    <name evidence="2" type="ORF">BRAPAZ1V2_A08P21840.2</name>
</gene>
<evidence type="ECO:0000256" key="1">
    <source>
        <dbReference type="SAM" id="Phobius"/>
    </source>
</evidence>
<protein>
    <submittedName>
        <fullName evidence="2">Uncharacterized protein</fullName>
    </submittedName>
</protein>
<organism evidence="2 3">
    <name type="scientific">Brassica campestris</name>
    <name type="common">Field mustard</name>
    <dbReference type="NCBI Taxonomy" id="3711"/>
    <lineage>
        <taxon>Eukaryota</taxon>
        <taxon>Viridiplantae</taxon>
        <taxon>Streptophyta</taxon>
        <taxon>Embryophyta</taxon>
        <taxon>Tracheophyta</taxon>
        <taxon>Spermatophyta</taxon>
        <taxon>Magnoliopsida</taxon>
        <taxon>eudicotyledons</taxon>
        <taxon>Gunneridae</taxon>
        <taxon>Pentapetalae</taxon>
        <taxon>rosids</taxon>
        <taxon>malvids</taxon>
        <taxon>Brassicales</taxon>
        <taxon>Brassicaceae</taxon>
        <taxon>Brassiceae</taxon>
        <taxon>Brassica</taxon>
    </lineage>
</organism>
<evidence type="ECO:0000313" key="3">
    <source>
        <dbReference type="Proteomes" id="UP000694005"/>
    </source>
</evidence>
<dbReference type="EMBL" id="LS974624">
    <property type="protein sequence ID" value="CAG7898518.1"/>
    <property type="molecule type" value="Genomic_DNA"/>
</dbReference>
<evidence type="ECO:0000313" key="2">
    <source>
        <dbReference type="EMBL" id="CAG7898518.1"/>
    </source>
</evidence>
<keyword evidence="1" id="KW-0472">Membrane</keyword>
<dbReference type="Gramene" id="A08p21840.2_BraZ1">
    <property type="protein sequence ID" value="A08p21840.2_BraZ1.CDS"/>
    <property type="gene ID" value="A08g21840.2_BraZ1"/>
</dbReference>